<proteinExistence type="predicted"/>
<comment type="caution">
    <text evidence="1">The sequence shown here is derived from an EMBL/GenBank/DDBJ whole genome shotgun (WGS) entry which is preliminary data.</text>
</comment>
<dbReference type="Proteomes" id="UP001049176">
    <property type="component" value="Chromosome 3"/>
</dbReference>
<evidence type="ECO:0000313" key="2">
    <source>
        <dbReference type="Proteomes" id="UP001049176"/>
    </source>
</evidence>
<protein>
    <submittedName>
        <fullName evidence="1">Uncharacterized protein</fullName>
    </submittedName>
</protein>
<keyword evidence="2" id="KW-1185">Reference proteome</keyword>
<name>A0A9P7S4C8_9AGAR</name>
<dbReference type="RefSeq" id="XP_043011731.1">
    <property type="nucleotide sequence ID" value="XM_043150641.1"/>
</dbReference>
<dbReference type="AlphaFoldDB" id="A0A9P7S4C8"/>
<dbReference type="OrthoDB" id="4436466at2759"/>
<dbReference type="EMBL" id="CM032183">
    <property type="protein sequence ID" value="KAG7095261.1"/>
    <property type="molecule type" value="Genomic_DNA"/>
</dbReference>
<reference evidence="1" key="1">
    <citation type="journal article" date="2021" name="Genome Biol. Evol.">
        <title>The assembled and annotated genome of the fairy-ring fungus Marasmius oreades.</title>
        <authorList>
            <person name="Hiltunen M."/>
            <person name="Ament-Velasquez S.L."/>
            <person name="Johannesson H."/>
        </authorList>
    </citation>
    <scope>NUCLEOTIDE SEQUENCE</scope>
    <source>
        <strain evidence="1">03SP1</strain>
    </source>
</reference>
<dbReference type="KEGG" id="more:E1B28_006034"/>
<gene>
    <name evidence="1" type="ORF">E1B28_006034</name>
</gene>
<accession>A0A9P7S4C8</accession>
<dbReference type="GeneID" id="66075110"/>
<evidence type="ECO:0000313" key="1">
    <source>
        <dbReference type="EMBL" id="KAG7095261.1"/>
    </source>
</evidence>
<sequence length="225" mass="25504">MGIFLRTAKAAAFGGAGGLGAFFFLTRKSTFVPMDPNTSPILHIRHAQLLNPNKNVTSHDDCMRKVPLDQIKPELLRKEGDLVKAFCAGVWSGPGYTPQRLILQRMLYDNETKGQLWSPKEFQESSYEVGTQITDHFEVLEHTPTSIIVRCGDTPRKRELRERDGVFELAVEMKPEEGVAEFHMRTVLWQGQGKADTPPMSGPLQWLHQQYAKLWMETALHNVTK</sequence>
<organism evidence="1 2">
    <name type="scientific">Marasmius oreades</name>
    <name type="common">fairy-ring Marasmius</name>
    <dbReference type="NCBI Taxonomy" id="181124"/>
    <lineage>
        <taxon>Eukaryota</taxon>
        <taxon>Fungi</taxon>
        <taxon>Dikarya</taxon>
        <taxon>Basidiomycota</taxon>
        <taxon>Agaricomycotina</taxon>
        <taxon>Agaricomycetes</taxon>
        <taxon>Agaricomycetidae</taxon>
        <taxon>Agaricales</taxon>
        <taxon>Marasmiineae</taxon>
        <taxon>Marasmiaceae</taxon>
        <taxon>Marasmius</taxon>
    </lineage>
</organism>